<evidence type="ECO:0000313" key="3">
    <source>
        <dbReference type="Proteomes" id="UP000257002"/>
    </source>
</evidence>
<organism evidence="2 3">
    <name type="scientific">Microcystis wesenbergii TW10</name>
    <dbReference type="NCBI Taxonomy" id="2060474"/>
    <lineage>
        <taxon>Bacteria</taxon>
        <taxon>Bacillati</taxon>
        <taxon>Cyanobacteriota</taxon>
        <taxon>Cyanophyceae</taxon>
        <taxon>Oscillatoriophycideae</taxon>
        <taxon>Chroococcales</taxon>
        <taxon>Microcystaceae</taxon>
        <taxon>Microcystis</taxon>
    </lineage>
</organism>
<dbReference type="EMBL" id="QQWD01000039">
    <property type="protein sequence ID" value="REJ46759.1"/>
    <property type="molecule type" value="Genomic_DNA"/>
</dbReference>
<gene>
    <name evidence="2" type="ORF">DWQ51_21405</name>
</gene>
<evidence type="ECO:0000259" key="1">
    <source>
        <dbReference type="Pfam" id="PF01850"/>
    </source>
</evidence>
<dbReference type="AlphaFoldDB" id="A0A3E0LGW0"/>
<sequence>MNAVDTNVLIYVNDSRYPSEQAIAASLVANLTEGVLIWRVACEYLAASRKLEPFGYDRAQAYQYIRDLQQVWYTALPTWAVINRAEDLISRFSLSHWDSMVVAACLEANVETLYTEDFGYSDIDGLKIVNPLDLLHKSRQNRIK</sequence>
<reference evidence="2 3" key="1">
    <citation type="submission" date="2017-10" db="EMBL/GenBank/DDBJ databases">
        <title>A large-scale comparative metagenomic study reveals the eutrophication-driven functional interactions in six Microcystis-epibionts communities.</title>
        <authorList>
            <person name="Li Q."/>
            <person name="Lin F."/>
        </authorList>
    </citation>
    <scope>NUCLEOTIDE SEQUENCE [LARGE SCALE GENOMIC DNA]</scope>
    <source>
        <strain evidence="2">TW10</strain>
    </source>
</reference>
<protein>
    <submittedName>
        <fullName evidence="2">PIN domain-containing protein</fullName>
    </submittedName>
</protein>
<comment type="caution">
    <text evidence="2">The sequence shown here is derived from an EMBL/GenBank/DDBJ whole genome shotgun (WGS) entry which is preliminary data.</text>
</comment>
<accession>A0A3E0LGW0</accession>
<dbReference type="Proteomes" id="UP000257002">
    <property type="component" value="Unassembled WGS sequence"/>
</dbReference>
<dbReference type="InterPro" id="IPR029060">
    <property type="entry name" value="PIN-like_dom_sf"/>
</dbReference>
<dbReference type="SUPFAM" id="SSF88723">
    <property type="entry name" value="PIN domain-like"/>
    <property type="match status" value="1"/>
</dbReference>
<dbReference type="Pfam" id="PF01850">
    <property type="entry name" value="PIN"/>
    <property type="match status" value="1"/>
</dbReference>
<evidence type="ECO:0000313" key="2">
    <source>
        <dbReference type="EMBL" id="REJ46759.1"/>
    </source>
</evidence>
<feature type="domain" description="PIN" evidence="1">
    <location>
        <begin position="4"/>
        <end position="125"/>
    </location>
</feature>
<dbReference type="Gene3D" id="3.40.50.1010">
    <property type="entry name" value="5'-nuclease"/>
    <property type="match status" value="1"/>
</dbReference>
<name>A0A3E0LGW0_9CHRO</name>
<dbReference type="InterPro" id="IPR002716">
    <property type="entry name" value="PIN_dom"/>
</dbReference>
<proteinExistence type="predicted"/>